<dbReference type="EMBL" id="QUQM01000006">
    <property type="protein sequence ID" value="KAA8644850.1"/>
    <property type="molecule type" value="Genomic_DNA"/>
</dbReference>
<proteinExistence type="inferred from homology"/>
<dbReference type="Pfam" id="PF00432">
    <property type="entry name" value="Prenyltrans"/>
    <property type="match status" value="1"/>
</dbReference>
<evidence type="ECO:0000256" key="4">
    <source>
        <dbReference type="ARBA" id="ARBA00022679"/>
    </source>
</evidence>
<keyword evidence="7" id="KW-0862">Zinc</keyword>
<dbReference type="RefSeq" id="XP_033424211.1">
    <property type="nucleotide sequence ID" value="XM_033573659.1"/>
</dbReference>
<evidence type="ECO:0000256" key="7">
    <source>
        <dbReference type="ARBA" id="ARBA00022833"/>
    </source>
</evidence>
<evidence type="ECO:0000256" key="8">
    <source>
        <dbReference type="SAM" id="MobiDB-lite"/>
    </source>
</evidence>
<gene>
    <name evidence="10" type="ORF">ATNIH1004_009059</name>
</gene>
<evidence type="ECO:0000256" key="6">
    <source>
        <dbReference type="ARBA" id="ARBA00022737"/>
    </source>
</evidence>
<evidence type="ECO:0000313" key="10">
    <source>
        <dbReference type="EMBL" id="KAA8644850.1"/>
    </source>
</evidence>
<name>A0A5M9MHK7_9EURO</name>
<dbReference type="PANTHER" id="PTHR11774">
    <property type="entry name" value="GERANYLGERANYL TRANSFERASE TYPE BETA SUBUNIT"/>
    <property type="match status" value="1"/>
</dbReference>
<dbReference type="PANTHER" id="PTHR11774:SF4">
    <property type="entry name" value="GERANYLGERANYL TRANSFERASE TYPE-1 SUBUNIT BETA"/>
    <property type="match status" value="1"/>
</dbReference>
<evidence type="ECO:0000256" key="5">
    <source>
        <dbReference type="ARBA" id="ARBA00022723"/>
    </source>
</evidence>
<accession>A0A5M9MHK7</accession>
<keyword evidence="5" id="KW-0479">Metal-binding</keyword>
<protein>
    <recommendedName>
        <fullName evidence="9">Prenyltransferase alpha-alpha toroid domain-containing protein</fullName>
    </recommendedName>
</protein>
<feature type="region of interest" description="Disordered" evidence="8">
    <location>
        <begin position="272"/>
        <end position="292"/>
    </location>
</feature>
<dbReference type="SUPFAM" id="SSF48239">
    <property type="entry name" value="Terpenoid cyclases/Protein prenyltransferases"/>
    <property type="match status" value="1"/>
</dbReference>
<dbReference type="GO" id="GO:0005953">
    <property type="term" value="C:CAAX-protein geranylgeranyltransferase complex"/>
    <property type="evidence" value="ECO:0007669"/>
    <property type="project" value="TreeGrafter"/>
</dbReference>
<dbReference type="InterPro" id="IPR008930">
    <property type="entry name" value="Terpenoid_cyclase/PrenylTrfase"/>
</dbReference>
<dbReference type="GO" id="GO:0004662">
    <property type="term" value="F:CAAX-protein geranylgeranyltransferase activity"/>
    <property type="evidence" value="ECO:0007669"/>
    <property type="project" value="TreeGrafter"/>
</dbReference>
<dbReference type="GO" id="GO:0046872">
    <property type="term" value="F:metal ion binding"/>
    <property type="evidence" value="ECO:0007669"/>
    <property type="project" value="UniProtKB-KW"/>
</dbReference>
<reference evidence="10 11" key="1">
    <citation type="submission" date="2019-08" db="EMBL/GenBank/DDBJ databases">
        <title>The genome sequence of a newly discovered highly antifungal drug resistant Aspergillus species, Aspergillus tanneri NIH 1004.</title>
        <authorList>
            <person name="Mounaud S."/>
            <person name="Singh I."/>
            <person name="Joardar V."/>
            <person name="Pakala S."/>
            <person name="Pakala S."/>
            <person name="Venepally P."/>
            <person name="Chung J.K."/>
            <person name="Losada L."/>
            <person name="Nierman W.C."/>
        </authorList>
    </citation>
    <scope>NUCLEOTIDE SEQUENCE [LARGE SCALE GENOMIC DNA]</scope>
    <source>
        <strain evidence="10 11">NIH1004</strain>
    </source>
</reference>
<evidence type="ECO:0000259" key="9">
    <source>
        <dbReference type="Pfam" id="PF00432"/>
    </source>
</evidence>
<evidence type="ECO:0000313" key="11">
    <source>
        <dbReference type="Proteomes" id="UP000324241"/>
    </source>
</evidence>
<comment type="caution">
    <text evidence="10">The sequence shown here is derived from an EMBL/GenBank/DDBJ whole genome shotgun (WGS) entry which is preliminary data.</text>
</comment>
<dbReference type="InterPro" id="IPR045089">
    <property type="entry name" value="PGGT1B-like"/>
</dbReference>
<comment type="cofactor">
    <cofactor evidence="1">
        <name>Zn(2+)</name>
        <dbReference type="ChEBI" id="CHEBI:29105"/>
    </cofactor>
</comment>
<dbReference type="AlphaFoldDB" id="A0A5M9MHK7"/>
<evidence type="ECO:0000256" key="2">
    <source>
        <dbReference type="ARBA" id="ARBA00010497"/>
    </source>
</evidence>
<keyword evidence="3" id="KW-0637">Prenyltransferase</keyword>
<dbReference type="OrthoDB" id="24893at2759"/>
<dbReference type="InterPro" id="IPR001330">
    <property type="entry name" value="Prenyltrans"/>
</dbReference>
<dbReference type="GeneID" id="54331761"/>
<dbReference type="Proteomes" id="UP000324241">
    <property type="component" value="Unassembled WGS sequence"/>
</dbReference>
<organism evidence="10 11">
    <name type="scientific">Aspergillus tanneri</name>
    <dbReference type="NCBI Taxonomy" id="1220188"/>
    <lineage>
        <taxon>Eukaryota</taxon>
        <taxon>Fungi</taxon>
        <taxon>Dikarya</taxon>
        <taxon>Ascomycota</taxon>
        <taxon>Pezizomycotina</taxon>
        <taxon>Eurotiomycetes</taxon>
        <taxon>Eurotiomycetidae</taxon>
        <taxon>Eurotiales</taxon>
        <taxon>Aspergillaceae</taxon>
        <taxon>Aspergillus</taxon>
        <taxon>Aspergillus subgen. Circumdati</taxon>
    </lineage>
</organism>
<dbReference type="Gene3D" id="1.50.10.20">
    <property type="match status" value="1"/>
</dbReference>
<keyword evidence="6" id="KW-0677">Repeat</keyword>
<dbReference type="VEuPathDB" id="FungiDB:EYZ11_012698"/>
<feature type="compositionally biased region" description="Basic and acidic residues" evidence="8">
    <location>
        <begin position="282"/>
        <end position="292"/>
    </location>
</feature>
<evidence type="ECO:0000256" key="3">
    <source>
        <dbReference type="ARBA" id="ARBA00022602"/>
    </source>
</evidence>
<keyword evidence="4" id="KW-0808">Transferase</keyword>
<evidence type="ECO:0000256" key="1">
    <source>
        <dbReference type="ARBA" id="ARBA00001947"/>
    </source>
</evidence>
<feature type="domain" description="Prenyltransferase alpha-alpha toroid" evidence="9">
    <location>
        <begin position="18"/>
        <end position="418"/>
    </location>
</feature>
<sequence length="437" mass="48662">MTQDLLESANTDAMEAAFNKDRHVRYFLRCLKTFLPHFYTSNDSNRILLAFFTIAGLDLLGELQNKTTTEEREGYIQWIYHCQVPSGGFRGFPGADFGLERRNLANESWDPANVPSTFFALLTLVILGDDLFRVKRTECLQWLPKMQRENGSFGEVLGPSGKIEGGGDLRFCCFAAGTRYILRGNGDDVPGEVEDINVDKLVEFIETCQTYDGGISEAPLCESHSGHTYCGIGALTFLDRLSRGDGSVALLAPGTEAFESLVRWLVSRQTPELGDEENADNNDNKEDGSDHDCELDEKRDLIGTMKNLGLDEKINQLPSTSVPLQASLEWAGFNGRCNKYADTCYSFWNGATLAMMDRLSLVDVARNRRYLLEKTQHIVGGFGKGVGEPPDLLHSYFGMVSLAFQGEPGLDSVDPALCASRRAVRHLHTLPWWQERG</sequence>
<comment type="similarity">
    <text evidence="2">Belongs to the protein prenyltransferase subunit beta family.</text>
</comment>